<name>A0A6C0P5H4_9BACL</name>
<protein>
    <submittedName>
        <fullName evidence="1">Uncharacterized protein</fullName>
    </submittedName>
</protein>
<dbReference type="AlphaFoldDB" id="A0A6C0P5H4"/>
<accession>A0A6C0P5H4</accession>
<dbReference type="RefSeq" id="WP_162643767.1">
    <property type="nucleotide sequence ID" value="NZ_CP048286.1"/>
</dbReference>
<evidence type="ECO:0000313" key="2">
    <source>
        <dbReference type="Proteomes" id="UP000479114"/>
    </source>
</evidence>
<dbReference type="Proteomes" id="UP000479114">
    <property type="component" value="Chromosome"/>
</dbReference>
<sequence>MPTFSSGPILNTGTSPSTVLNIIVSNEDLTGTATIELEVFLVGLSATATPKIPVLHQLFSLPPLAVTTRTAAIAGFPAYETQLNVTGSNVVIDVFASDAAGNMNAAQRVLQAEQSPISAITPVL</sequence>
<proteinExistence type="predicted"/>
<dbReference type="KEGG" id="prz:GZH47_25200"/>
<dbReference type="EMBL" id="CP048286">
    <property type="protein sequence ID" value="QHW33769.1"/>
    <property type="molecule type" value="Genomic_DNA"/>
</dbReference>
<evidence type="ECO:0000313" key="1">
    <source>
        <dbReference type="EMBL" id="QHW33769.1"/>
    </source>
</evidence>
<keyword evidence="2" id="KW-1185">Reference proteome</keyword>
<gene>
    <name evidence="1" type="ORF">GZH47_25200</name>
</gene>
<reference evidence="1 2" key="1">
    <citation type="submission" date="2020-02" db="EMBL/GenBank/DDBJ databases">
        <title>Paenibacillus sp. nov., isolated from rhizosphere soil of tomato.</title>
        <authorList>
            <person name="Weon H.-Y."/>
            <person name="Lee S.A."/>
        </authorList>
    </citation>
    <scope>NUCLEOTIDE SEQUENCE [LARGE SCALE GENOMIC DNA]</scope>
    <source>
        <strain evidence="1 2">14171R-81</strain>
    </source>
</reference>
<organism evidence="1 2">
    <name type="scientific">Paenibacillus rhizovicinus</name>
    <dbReference type="NCBI Taxonomy" id="2704463"/>
    <lineage>
        <taxon>Bacteria</taxon>
        <taxon>Bacillati</taxon>
        <taxon>Bacillota</taxon>
        <taxon>Bacilli</taxon>
        <taxon>Bacillales</taxon>
        <taxon>Paenibacillaceae</taxon>
        <taxon>Paenibacillus</taxon>
    </lineage>
</organism>